<dbReference type="Gene3D" id="3.60.120.10">
    <property type="entry name" value="Anthranilate synthase"/>
    <property type="match status" value="1"/>
</dbReference>
<dbReference type="InterPro" id="IPR015890">
    <property type="entry name" value="Chorismate_C"/>
</dbReference>
<evidence type="ECO:0000313" key="3">
    <source>
        <dbReference type="Proteomes" id="UP000824890"/>
    </source>
</evidence>
<proteinExistence type="predicted"/>
<sequence>MLYYHISSFQSICEKKTVKKLARLQHLYSQLAEKLKREDDKFNVILAALHPTPAVCVLPAEEARLLIKEI</sequence>
<comment type="caution">
    <text evidence="2">The sequence shown here is derived from an EMBL/GenBank/DDBJ whole genome shotgun (WGS) entry which is preliminary data.</text>
</comment>
<protein>
    <recommendedName>
        <fullName evidence="1">Chorismate-utilising enzyme C-terminal domain-containing protein</fullName>
    </recommendedName>
</protein>
<organism evidence="2 3">
    <name type="scientific">Brassica napus</name>
    <name type="common">Rape</name>
    <dbReference type="NCBI Taxonomy" id="3708"/>
    <lineage>
        <taxon>Eukaryota</taxon>
        <taxon>Viridiplantae</taxon>
        <taxon>Streptophyta</taxon>
        <taxon>Embryophyta</taxon>
        <taxon>Tracheophyta</taxon>
        <taxon>Spermatophyta</taxon>
        <taxon>Magnoliopsida</taxon>
        <taxon>eudicotyledons</taxon>
        <taxon>Gunneridae</taxon>
        <taxon>Pentapetalae</taxon>
        <taxon>rosids</taxon>
        <taxon>malvids</taxon>
        <taxon>Brassicales</taxon>
        <taxon>Brassicaceae</taxon>
        <taxon>Brassiceae</taxon>
        <taxon>Brassica</taxon>
    </lineage>
</organism>
<feature type="domain" description="Chorismate-utilising enzyme C-terminal" evidence="1">
    <location>
        <begin position="13"/>
        <end position="69"/>
    </location>
</feature>
<dbReference type="Proteomes" id="UP000824890">
    <property type="component" value="Unassembled WGS sequence"/>
</dbReference>
<reference evidence="2 3" key="1">
    <citation type="submission" date="2021-05" db="EMBL/GenBank/DDBJ databases">
        <title>Genome Assembly of Synthetic Allotetraploid Brassica napus Reveals Homoeologous Exchanges between Subgenomes.</title>
        <authorList>
            <person name="Davis J.T."/>
        </authorList>
    </citation>
    <scope>NUCLEOTIDE SEQUENCE [LARGE SCALE GENOMIC DNA]</scope>
    <source>
        <strain evidence="3">cv. Da-Ae</strain>
        <tissue evidence="2">Seedling</tissue>
    </source>
</reference>
<gene>
    <name evidence="2" type="ORF">HID58_085834</name>
</gene>
<dbReference type="SUPFAM" id="SSF56322">
    <property type="entry name" value="ADC synthase"/>
    <property type="match status" value="1"/>
</dbReference>
<dbReference type="PANTHER" id="PTHR47253:SF8">
    <property type="entry name" value="ISOCHORISMATE SYNTHASE 1, CHLOROPLASTIC"/>
    <property type="match status" value="1"/>
</dbReference>
<dbReference type="InterPro" id="IPR044250">
    <property type="entry name" value="MenF-like"/>
</dbReference>
<evidence type="ECO:0000313" key="2">
    <source>
        <dbReference type="EMBL" id="KAH0857573.1"/>
    </source>
</evidence>
<feature type="non-terminal residue" evidence="2">
    <location>
        <position position="70"/>
    </location>
</feature>
<keyword evidence="3" id="KW-1185">Reference proteome</keyword>
<dbReference type="Pfam" id="PF00425">
    <property type="entry name" value="Chorismate_bind"/>
    <property type="match status" value="1"/>
</dbReference>
<dbReference type="InterPro" id="IPR005801">
    <property type="entry name" value="ADC_synthase"/>
</dbReference>
<name>A0ABQ7XNN3_BRANA</name>
<dbReference type="PANTHER" id="PTHR47253">
    <property type="match status" value="1"/>
</dbReference>
<evidence type="ECO:0000259" key="1">
    <source>
        <dbReference type="Pfam" id="PF00425"/>
    </source>
</evidence>
<dbReference type="EMBL" id="JAGKQM010000019">
    <property type="protein sequence ID" value="KAH0857573.1"/>
    <property type="molecule type" value="Genomic_DNA"/>
</dbReference>
<accession>A0ABQ7XNN3</accession>